<evidence type="ECO:0000313" key="2">
    <source>
        <dbReference type="Proteomes" id="UP000002417"/>
    </source>
</evidence>
<accession>A7ILF5</accession>
<organism evidence="1 2">
    <name type="scientific">Xanthobacter autotrophicus (strain ATCC BAA-1158 / Py2)</name>
    <dbReference type="NCBI Taxonomy" id="78245"/>
    <lineage>
        <taxon>Bacteria</taxon>
        <taxon>Pseudomonadati</taxon>
        <taxon>Pseudomonadota</taxon>
        <taxon>Alphaproteobacteria</taxon>
        <taxon>Hyphomicrobiales</taxon>
        <taxon>Xanthobacteraceae</taxon>
        <taxon>Xanthobacter</taxon>
    </lineage>
</organism>
<dbReference type="EMBL" id="CP000781">
    <property type="protein sequence ID" value="ABS68848.1"/>
    <property type="molecule type" value="Genomic_DNA"/>
</dbReference>
<sequence length="83" mass="9069">MMTAHKIDPLLAALRCAHTDMEPVEVTKNGAVSLKDRAIDLWHDGADTLDIAHALSVAECWVLRIINRHRSEQIAAGTRGAAE</sequence>
<gene>
    <name evidence="1" type="ordered locus">Xaut_3620</name>
</gene>
<evidence type="ECO:0000313" key="1">
    <source>
        <dbReference type="EMBL" id="ABS68848.1"/>
    </source>
</evidence>
<dbReference type="HOGENOM" id="CLU_2541760_0_0_5"/>
<dbReference type="STRING" id="78245.Xaut_3620"/>
<reference evidence="1 2" key="1">
    <citation type="submission" date="2007-07" db="EMBL/GenBank/DDBJ databases">
        <title>Complete sequence of chromosome of Xanthobacter autotrophicus Py2.</title>
        <authorList>
            <consortium name="US DOE Joint Genome Institute"/>
            <person name="Copeland A."/>
            <person name="Lucas S."/>
            <person name="Lapidus A."/>
            <person name="Barry K."/>
            <person name="Glavina del Rio T."/>
            <person name="Hammon N."/>
            <person name="Israni S."/>
            <person name="Dalin E."/>
            <person name="Tice H."/>
            <person name="Pitluck S."/>
            <person name="Sims D."/>
            <person name="Brettin T."/>
            <person name="Bruce D."/>
            <person name="Detter J.C."/>
            <person name="Han C."/>
            <person name="Tapia R."/>
            <person name="Brainard J."/>
            <person name="Schmutz J."/>
            <person name="Larimer F."/>
            <person name="Land M."/>
            <person name="Hauser L."/>
            <person name="Kyrpides N."/>
            <person name="Kim E."/>
            <person name="Ensigns S.A."/>
            <person name="Richardson P."/>
        </authorList>
    </citation>
    <scope>NUCLEOTIDE SEQUENCE [LARGE SCALE GENOMIC DNA]</scope>
    <source>
        <strain evidence="2">ATCC BAA-1158 / Py2</strain>
    </source>
</reference>
<name>A7ILF5_XANP2</name>
<dbReference type="Proteomes" id="UP000002417">
    <property type="component" value="Chromosome"/>
</dbReference>
<dbReference type="KEGG" id="xau:Xaut_3620"/>
<keyword evidence="2" id="KW-1185">Reference proteome</keyword>
<protein>
    <submittedName>
        <fullName evidence="1">Uncharacterized protein</fullName>
    </submittedName>
</protein>
<dbReference type="AlphaFoldDB" id="A7ILF5"/>
<proteinExistence type="predicted"/>